<sequence>MMQEVWASHRKHRPQDIVSIQDLTGEEQVEALLAGHLDIAMDRLTAQLPGIAQTPLRFDPLMVMTVREIEHPTLRSTRLGEAFTSRERFRGWQAFCAVVQDELNVVFEHVPHDITMLEAIGQGQIRGDYPAVVALQGLRDYPGAEGFTFQWFEDVQPYFAWSLLWRADETRSEVLAFVDTARDVARAKGWLRLAAEAAPAWFPSDGVLGAADAEEWPGD</sequence>
<dbReference type="Proteomes" id="UP000386847">
    <property type="component" value="Chromosome"/>
</dbReference>
<dbReference type="InterPro" id="IPR005119">
    <property type="entry name" value="LysR_subst-bd"/>
</dbReference>
<accession>A0A5Q2FB93</accession>
<dbReference type="KEGG" id="rain:Rai3103_02120"/>
<dbReference type="EMBL" id="CP045725">
    <property type="protein sequence ID" value="QGF22674.1"/>
    <property type="molecule type" value="Genomic_DNA"/>
</dbReference>
<protein>
    <recommendedName>
        <fullName evidence="1">LysR substrate-binding domain-containing protein</fullName>
    </recommendedName>
</protein>
<evidence type="ECO:0000259" key="1">
    <source>
        <dbReference type="Pfam" id="PF03466"/>
    </source>
</evidence>
<feature type="domain" description="LysR substrate-binding" evidence="1">
    <location>
        <begin position="7"/>
        <end position="185"/>
    </location>
</feature>
<dbReference type="Gene3D" id="3.40.190.10">
    <property type="entry name" value="Periplasmic binding protein-like II"/>
    <property type="match status" value="2"/>
</dbReference>
<gene>
    <name evidence="2" type="ORF">Rai3103_02120</name>
</gene>
<dbReference type="SUPFAM" id="SSF53850">
    <property type="entry name" value="Periplasmic binding protein-like II"/>
    <property type="match status" value="1"/>
</dbReference>
<keyword evidence="3" id="KW-1185">Reference proteome</keyword>
<evidence type="ECO:0000313" key="3">
    <source>
        <dbReference type="Proteomes" id="UP000386847"/>
    </source>
</evidence>
<name>A0A5Q2FB93_9ACTN</name>
<reference evidence="2 3" key="1">
    <citation type="submission" date="2019-10" db="EMBL/GenBank/DDBJ databases">
        <title>Genomic analysis of Raineyella sp. CBA3103.</title>
        <authorList>
            <person name="Roh S.W."/>
        </authorList>
    </citation>
    <scope>NUCLEOTIDE SEQUENCE [LARGE SCALE GENOMIC DNA]</scope>
    <source>
        <strain evidence="2 3">CBA3103</strain>
    </source>
</reference>
<dbReference type="RefSeq" id="WP_153571203.1">
    <property type="nucleotide sequence ID" value="NZ_CP045725.1"/>
</dbReference>
<organism evidence="2 3">
    <name type="scientific">Raineyella fluvialis</name>
    <dbReference type="NCBI Taxonomy" id="2662261"/>
    <lineage>
        <taxon>Bacteria</taxon>
        <taxon>Bacillati</taxon>
        <taxon>Actinomycetota</taxon>
        <taxon>Actinomycetes</taxon>
        <taxon>Propionibacteriales</taxon>
        <taxon>Propionibacteriaceae</taxon>
        <taxon>Raineyella</taxon>
    </lineage>
</organism>
<evidence type="ECO:0000313" key="2">
    <source>
        <dbReference type="EMBL" id="QGF22674.1"/>
    </source>
</evidence>
<dbReference type="AlphaFoldDB" id="A0A5Q2FB93"/>
<dbReference type="Pfam" id="PF03466">
    <property type="entry name" value="LysR_substrate"/>
    <property type="match status" value="1"/>
</dbReference>
<proteinExistence type="predicted"/>